<keyword evidence="3 8" id="KW-0813">Transport</keyword>
<feature type="transmembrane region" description="Helical" evidence="8">
    <location>
        <begin position="401"/>
        <end position="425"/>
    </location>
</feature>
<dbReference type="GO" id="GO:0042128">
    <property type="term" value="P:nitrate assimilation"/>
    <property type="evidence" value="ECO:0007669"/>
    <property type="project" value="UniProtKB-UniRule"/>
</dbReference>
<evidence type="ECO:0000256" key="1">
    <source>
        <dbReference type="ARBA" id="ARBA00004651"/>
    </source>
</evidence>
<evidence type="ECO:0000256" key="2">
    <source>
        <dbReference type="ARBA" id="ARBA00008432"/>
    </source>
</evidence>
<gene>
    <name evidence="10" type="ORF">A6770_30365</name>
</gene>
<feature type="domain" description="Major facilitator superfamily (MFS) profile" evidence="9">
    <location>
        <begin position="14"/>
        <end position="487"/>
    </location>
</feature>
<dbReference type="InterPro" id="IPR020846">
    <property type="entry name" value="MFS_dom"/>
</dbReference>
<evidence type="ECO:0000256" key="5">
    <source>
        <dbReference type="ARBA" id="ARBA00022989"/>
    </source>
</evidence>
<comment type="caution">
    <text evidence="10">The sequence shown here is derived from an EMBL/GenBank/DDBJ whole genome shotgun (WGS) entry which is preliminary data.</text>
</comment>
<keyword evidence="11" id="KW-1185">Reference proteome</keyword>
<dbReference type="AlphaFoldDB" id="A0A367QB80"/>
<evidence type="ECO:0000313" key="10">
    <source>
        <dbReference type="EMBL" id="RCJ21437.1"/>
    </source>
</evidence>
<evidence type="ECO:0000256" key="3">
    <source>
        <dbReference type="ARBA" id="ARBA00022448"/>
    </source>
</evidence>
<evidence type="ECO:0000259" key="9">
    <source>
        <dbReference type="PROSITE" id="PS50850"/>
    </source>
</evidence>
<feature type="transmembrane region" description="Helical" evidence="8">
    <location>
        <begin position="104"/>
        <end position="126"/>
    </location>
</feature>
<feature type="transmembrane region" description="Helical" evidence="8">
    <location>
        <begin position="52"/>
        <end position="72"/>
    </location>
</feature>
<dbReference type="Pfam" id="PF07690">
    <property type="entry name" value="MFS_1"/>
    <property type="match status" value="1"/>
</dbReference>
<keyword evidence="8" id="KW-1003">Cell membrane</keyword>
<protein>
    <recommendedName>
        <fullName evidence="8">Nitrate/nitrite transporter</fullName>
    </recommendedName>
</protein>
<feature type="transmembrane region" description="Helical" evidence="8">
    <location>
        <begin position="173"/>
        <end position="194"/>
    </location>
</feature>
<evidence type="ECO:0000313" key="11">
    <source>
        <dbReference type="Proteomes" id="UP000252107"/>
    </source>
</evidence>
<dbReference type="SUPFAM" id="SSF103473">
    <property type="entry name" value="MFS general substrate transporter"/>
    <property type="match status" value="1"/>
</dbReference>
<keyword evidence="7 8" id="KW-0472">Membrane</keyword>
<dbReference type="InterPro" id="IPR044772">
    <property type="entry name" value="NO3_transporter"/>
</dbReference>
<comment type="subcellular location">
    <subcellularLocation>
        <location evidence="1 8">Cell membrane</location>
        <topology evidence="1 8">Multi-pass membrane protein</topology>
    </subcellularLocation>
</comment>
<dbReference type="PANTHER" id="PTHR23515">
    <property type="entry name" value="HIGH-AFFINITY NITRATE TRANSPORTER 2.3"/>
    <property type="match status" value="1"/>
</dbReference>
<feature type="transmembrane region" description="Helical" evidence="8">
    <location>
        <begin position="12"/>
        <end position="32"/>
    </location>
</feature>
<comment type="caution">
    <text evidence="8">Lacks conserved residue(s) required for the propagation of feature annotation.</text>
</comment>
<feature type="transmembrane region" description="Helical" evidence="8">
    <location>
        <begin position="376"/>
        <end position="395"/>
    </location>
</feature>
<feature type="transmembrane region" description="Helical" evidence="8">
    <location>
        <begin position="309"/>
        <end position="333"/>
    </location>
</feature>
<sequence length="503" mass="55213">MIRRLWSFSDRYYILHLTWFAFFLSFVVWFNMAPLATTIQQDLGLTTEQLKVLAICNLALTIPARIVVGMILDRFGPRFVFSALLVLALIPCSIAATATNFNQLVWSSLATGIMGSGFVVGVRMVAEWFPPQEIGFAQGIYGGWGNFGAAAAQFTLPALAVATTFLSNGAVNWRLAVLLTGIVAALYGVVYFLCVEDTPPGKVYQRPQRHGAMPVMSANSFWAMMALDMGMWLSLGILTFPLTQPQIHFLQGWQELLCWGFLAGLFLLQTYKSWQVNREVVGSLNPLNSNFLKSSKTYPSAQRYQFRQIALLSFTYLTNFGAQLAVFSILPMFFEQTFALNRVTAGMLAAISYPFLNLVSRPSGGLISDKSSSRKWTMTLFTAGIGVGFLLMSRINSHWSLPIAIGVTLLCAYFVQAGAGATFSLVPLIKRDITGQIAGIVGAYGNVGSVVYLTVYNFTNTWTLFSTMGVVALICASLCGFFLQEPSASFAENDAIPKVEQSN</sequence>
<dbReference type="NCBIfam" id="TIGR00886">
    <property type="entry name" value="2A0108"/>
    <property type="match status" value="1"/>
</dbReference>
<comment type="similarity">
    <text evidence="2 8">Belongs to the major facilitator superfamily. Nitrate/nitrite porter (TC 2.A.1.8) family.</text>
</comment>
<dbReference type="PROSITE" id="PS50850">
    <property type="entry name" value="MFS"/>
    <property type="match status" value="1"/>
</dbReference>
<evidence type="ECO:0000256" key="8">
    <source>
        <dbReference type="RuleBase" id="RU366033"/>
    </source>
</evidence>
<proteinExistence type="inferred from homology"/>
<feature type="transmembrane region" description="Helical" evidence="8">
    <location>
        <begin position="250"/>
        <end position="268"/>
    </location>
</feature>
<keyword evidence="6 8" id="KW-0534">Nitrate assimilation</keyword>
<keyword evidence="5 8" id="KW-1133">Transmembrane helix</keyword>
<reference evidence="10" key="1">
    <citation type="submission" date="2016-04" db="EMBL/GenBank/DDBJ databases">
        <authorList>
            <person name="Tabuchi Yagui T.R."/>
        </authorList>
    </citation>
    <scope>NUCLEOTIDE SEQUENCE [LARGE SCALE GENOMIC DNA]</scope>
    <source>
        <strain evidence="10">NIES-26</strain>
    </source>
</reference>
<evidence type="ECO:0000256" key="4">
    <source>
        <dbReference type="ARBA" id="ARBA00022692"/>
    </source>
</evidence>
<organism evidence="10 11">
    <name type="scientific">Nostoc minutum NIES-26</name>
    <dbReference type="NCBI Taxonomy" id="1844469"/>
    <lineage>
        <taxon>Bacteria</taxon>
        <taxon>Bacillati</taxon>
        <taxon>Cyanobacteriota</taxon>
        <taxon>Cyanophyceae</taxon>
        <taxon>Nostocales</taxon>
        <taxon>Nostocaceae</taxon>
        <taxon>Nostoc</taxon>
    </lineage>
</organism>
<dbReference type="Proteomes" id="UP000252107">
    <property type="component" value="Unassembled WGS sequence"/>
</dbReference>
<dbReference type="InterPro" id="IPR036259">
    <property type="entry name" value="MFS_trans_sf"/>
</dbReference>
<dbReference type="GO" id="GO:0005886">
    <property type="term" value="C:plasma membrane"/>
    <property type="evidence" value="ECO:0007669"/>
    <property type="project" value="UniProtKB-SubCell"/>
</dbReference>
<evidence type="ECO:0000256" key="7">
    <source>
        <dbReference type="ARBA" id="ARBA00023136"/>
    </source>
</evidence>
<dbReference type="GO" id="GO:0015112">
    <property type="term" value="F:nitrate transmembrane transporter activity"/>
    <property type="evidence" value="ECO:0007669"/>
    <property type="project" value="UniProtKB-UniRule"/>
</dbReference>
<dbReference type="EMBL" id="LXQD01000330">
    <property type="protein sequence ID" value="RCJ21437.1"/>
    <property type="molecule type" value="Genomic_DNA"/>
</dbReference>
<dbReference type="InterPro" id="IPR004737">
    <property type="entry name" value="NO3_transporter_NarK/NarU-like"/>
</dbReference>
<dbReference type="InterPro" id="IPR011701">
    <property type="entry name" value="MFS"/>
</dbReference>
<dbReference type="GO" id="GO:0015113">
    <property type="term" value="F:nitrite transmembrane transporter activity"/>
    <property type="evidence" value="ECO:0007669"/>
    <property type="project" value="InterPro"/>
</dbReference>
<feature type="transmembrane region" description="Helical" evidence="8">
    <location>
        <begin position="147"/>
        <end position="167"/>
    </location>
</feature>
<name>A0A367QB80_9NOSO</name>
<feature type="transmembrane region" description="Helical" evidence="8">
    <location>
        <begin position="437"/>
        <end position="456"/>
    </location>
</feature>
<feature type="transmembrane region" description="Helical" evidence="8">
    <location>
        <begin position="215"/>
        <end position="238"/>
    </location>
</feature>
<feature type="transmembrane region" description="Helical" evidence="8">
    <location>
        <begin position="79"/>
        <end position="98"/>
    </location>
</feature>
<keyword evidence="4 8" id="KW-0812">Transmembrane</keyword>
<dbReference type="Gene3D" id="1.20.1250.20">
    <property type="entry name" value="MFS general substrate transporter like domains"/>
    <property type="match status" value="2"/>
</dbReference>
<feature type="transmembrane region" description="Helical" evidence="8">
    <location>
        <begin position="462"/>
        <end position="483"/>
    </location>
</feature>
<accession>A0A367QB80</accession>
<evidence type="ECO:0000256" key="6">
    <source>
        <dbReference type="ARBA" id="ARBA00023063"/>
    </source>
</evidence>